<reference evidence="2 3" key="1">
    <citation type="submission" date="2022-12" db="EMBL/GenBank/DDBJ databases">
        <title>Genomic features and morphological characterization of a novel Knufia sp. strain isolated from spacecraft assembly facility.</title>
        <authorList>
            <person name="Teixeira M."/>
            <person name="Chander A.M."/>
            <person name="Stajich J.E."/>
            <person name="Venkateswaran K."/>
        </authorList>
    </citation>
    <scope>NUCLEOTIDE SEQUENCE [LARGE SCALE GENOMIC DNA]</scope>
    <source>
        <strain evidence="2 3">FJI-L2-BK-P2</strain>
    </source>
</reference>
<proteinExistence type="predicted"/>
<dbReference type="Proteomes" id="UP001316803">
    <property type="component" value="Unassembled WGS sequence"/>
</dbReference>
<dbReference type="AlphaFoldDB" id="A0AAN8EAR6"/>
<dbReference type="EMBL" id="JAKLMC020000024">
    <property type="protein sequence ID" value="KAK5950814.1"/>
    <property type="molecule type" value="Genomic_DNA"/>
</dbReference>
<name>A0AAN8EAR6_9EURO</name>
<feature type="compositionally biased region" description="Basic and acidic residues" evidence="1">
    <location>
        <begin position="41"/>
        <end position="50"/>
    </location>
</feature>
<organism evidence="2 3">
    <name type="scientific">Knufia fluminis</name>
    <dbReference type="NCBI Taxonomy" id="191047"/>
    <lineage>
        <taxon>Eukaryota</taxon>
        <taxon>Fungi</taxon>
        <taxon>Dikarya</taxon>
        <taxon>Ascomycota</taxon>
        <taxon>Pezizomycotina</taxon>
        <taxon>Eurotiomycetes</taxon>
        <taxon>Chaetothyriomycetidae</taxon>
        <taxon>Chaetothyriales</taxon>
        <taxon>Trichomeriaceae</taxon>
        <taxon>Knufia</taxon>
    </lineage>
</organism>
<evidence type="ECO:0000256" key="1">
    <source>
        <dbReference type="SAM" id="MobiDB-lite"/>
    </source>
</evidence>
<accession>A0AAN8EAR6</accession>
<evidence type="ECO:0000313" key="2">
    <source>
        <dbReference type="EMBL" id="KAK5950814.1"/>
    </source>
</evidence>
<keyword evidence="3" id="KW-1185">Reference proteome</keyword>
<sequence>MMKLATSRPFDVFYRRSGQAMNLGSHDQLFSEDFGSSGYSTKRDTPELEVKPGGPPRKRVPVAVSQKYTLVKSIADEDPSATGVGNVRSNAAATKVMGVGATTAKVQAGRAANFSECDHQYLM</sequence>
<gene>
    <name evidence="2" type="ORF">OHC33_008197</name>
</gene>
<comment type="caution">
    <text evidence="2">The sequence shown here is derived from an EMBL/GenBank/DDBJ whole genome shotgun (WGS) entry which is preliminary data.</text>
</comment>
<protein>
    <submittedName>
        <fullName evidence="2">Uncharacterized protein</fullName>
    </submittedName>
</protein>
<feature type="region of interest" description="Disordered" evidence="1">
    <location>
        <begin position="25"/>
        <end position="60"/>
    </location>
</feature>
<evidence type="ECO:0000313" key="3">
    <source>
        <dbReference type="Proteomes" id="UP001316803"/>
    </source>
</evidence>